<dbReference type="PANTHER" id="PTHR42781:SF4">
    <property type="entry name" value="SPERMIDINE_PUTRESCINE IMPORT ATP-BINDING PROTEIN POTA"/>
    <property type="match status" value="1"/>
</dbReference>
<evidence type="ECO:0000256" key="1">
    <source>
        <dbReference type="ARBA" id="ARBA00022448"/>
    </source>
</evidence>
<reference evidence="3" key="1">
    <citation type="journal article" date="2014" name="Front. Microbiol.">
        <title>High frequency of phylogenetically diverse reductive dehalogenase-homologous genes in deep subseafloor sedimentary metagenomes.</title>
        <authorList>
            <person name="Kawai M."/>
            <person name="Futagami T."/>
            <person name="Toyoda A."/>
            <person name="Takaki Y."/>
            <person name="Nishi S."/>
            <person name="Hori S."/>
            <person name="Arai W."/>
            <person name="Tsubouchi T."/>
            <person name="Morono Y."/>
            <person name="Uchiyama I."/>
            <person name="Ito T."/>
            <person name="Fujiyama A."/>
            <person name="Inagaki F."/>
            <person name="Takami H."/>
        </authorList>
    </citation>
    <scope>NUCLEOTIDE SEQUENCE</scope>
    <source>
        <strain evidence="3">Expedition CK06-06</strain>
    </source>
</reference>
<dbReference type="GO" id="GO:0005524">
    <property type="term" value="F:ATP binding"/>
    <property type="evidence" value="ECO:0007669"/>
    <property type="project" value="InterPro"/>
</dbReference>
<dbReference type="Gene3D" id="3.40.50.300">
    <property type="entry name" value="P-loop containing nucleotide triphosphate hydrolases"/>
    <property type="match status" value="1"/>
</dbReference>
<name>X1NS19_9ZZZZ</name>
<gene>
    <name evidence="3" type="ORF">S06H3_24952</name>
</gene>
<dbReference type="EMBL" id="BARV01014128">
    <property type="protein sequence ID" value="GAI29585.1"/>
    <property type="molecule type" value="Genomic_DNA"/>
</dbReference>
<feature type="non-terminal residue" evidence="3">
    <location>
        <position position="87"/>
    </location>
</feature>
<feature type="domain" description="ABC transporter" evidence="2">
    <location>
        <begin position="3"/>
        <end position="50"/>
    </location>
</feature>
<dbReference type="Pfam" id="PF00005">
    <property type="entry name" value="ABC_tran"/>
    <property type="match status" value="1"/>
</dbReference>
<dbReference type="GO" id="GO:0016887">
    <property type="term" value="F:ATP hydrolysis activity"/>
    <property type="evidence" value="ECO:0007669"/>
    <property type="project" value="InterPro"/>
</dbReference>
<dbReference type="InterPro" id="IPR027417">
    <property type="entry name" value="P-loop_NTPase"/>
</dbReference>
<evidence type="ECO:0000259" key="2">
    <source>
        <dbReference type="Pfam" id="PF00005"/>
    </source>
</evidence>
<feature type="non-terminal residue" evidence="3">
    <location>
        <position position="1"/>
    </location>
</feature>
<proteinExistence type="predicted"/>
<dbReference type="SUPFAM" id="SSF52540">
    <property type="entry name" value="P-loop containing nucleoside triphosphate hydrolases"/>
    <property type="match status" value="1"/>
</dbReference>
<accession>X1NS19</accession>
<dbReference type="InterPro" id="IPR050093">
    <property type="entry name" value="ABC_SmlMolc_Importer"/>
</dbReference>
<dbReference type="AlphaFoldDB" id="X1NS19"/>
<sequence>DAIDRVVELLDIKHLLKRRPWSLSGGESQKIALARALAIKPDLLLLDEPLSAVDPEMKEATERELKKIHNRLRLTTIHGPNQGRIQA</sequence>
<evidence type="ECO:0000313" key="3">
    <source>
        <dbReference type="EMBL" id="GAI29585.1"/>
    </source>
</evidence>
<comment type="caution">
    <text evidence="3">The sequence shown here is derived from an EMBL/GenBank/DDBJ whole genome shotgun (WGS) entry which is preliminary data.</text>
</comment>
<organism evidence="3">
    <name type="scientific">marine sediment metagenome</name>
    <dbReference type="NCBI Taxonomy" id="412755"/>
    <lineage>
        <taxon>unclassified sequences</taxon>
        <taxon>metagenomes</taxon>
        <taxon>ecological metagenomes</taxon>
    </lineage>
</organism>
<keyword evidence="1" id="KW-0813">Transport</keyword>
<dbReference type="PANTHER" id="PTHR42781">
    <property type="entry name" value="SPERMIDINE/PUTRESCINE IMPORT ATP-BINDING PROTEIN POTA"/>
    <property type="match status" value="1"/>
</dbReference>
<dbReference type="InterPro" id="IPR003439">
    <property type="entry name" value="ABC_transporter-like_ATP-bd"/>
</dbReference>
<protein>
    <recommendedName>
        <fullName evidence="2">ABC transporter domain-containing protein</fullName>
    </recommendedName>
</protein>